<organism evidence="1">
    <name type="scientific">uncultured Thiotrichaceae bacterium</name>
    <dbReference type="NCBI Taxonomy" id="298394"/>
    <lineage>
        <taxon>Bacteria</taxon>
        <taxon>Pseudomonadati</taxon>
        <taxon>Pseudomonadota</taxon>
        <taxon>Gammaproteobacteria</taxon>
        <taxon>Thiotrichales</taxon>
        <taxon>Thiotrichaceae</taxon>
        <taxon>environmental samples</taxon>
    </lineage>
</organism>
<sequence>MDELVEGYDNNRTLISVLSHSIETWEDQAPEFAAFNQRLAQLDSGSGHSYKLYLPHPKNSTSIYSF</sequence>
<accession>A0A6S6UL46</accession>
<reference evidence="1" key="1">
    <citation type="submission" date="2020-01" db="EMBL/GenBank/DDBJ databases">
        <authorList>
            <person name="Meier V. D."/>
            <person name="Meier V D."/>
        </authorList>
    </citation>
    <scope>NUCLEOTIDE SEQUENCE</scope>
    <source>
        <strain evidence="1">HLG_WM_MAG_09</strain>
    </source>
</reference>
<evidence type="ECO:0000313" key="1">
    <source>
        <dbReference type="EMBL" id="CAA6829932.1"/>
    </source>
</evidence>
<name>A0A6S6UL46_9GAMM</name>
<gene>
    <name evidence="1" type="ORF">HELGO_WM7731</name>
</gene>
<proteinExistence type="predicted"/>
<dbReference type="EMBL" id="CACVAT010000555">
    <property type="protein sequence ID" value="CAA6829932.1"/>
    <property type="molecule type" value="Genomic_DNA"/>
</dbReference>
<protein>
    <submittedName>
        <fullName evidence="1">Uncharacterized protein</fullName>
    </submittedName>
</protein>
<dbReference type="AlphaFoldDB" id="A0A6S6UL46"/>